<evidence type="ECO:0000313" key="7">
    <source>
        <dbReference type="Proteomes" id="UP000540698"/>
    </source>
</evidence>
<evidence type="ECO:0000259" key="5">
    <source>
        <dbReference type="Pfam" id="PF13439"/>
    </source>
</evidence>
<dbReference type="InterPro" id="IPR028098">
    <property type="entry name" value="Glyco_trans_4-like_N"/>
</dbReference>
<dbReference type="Gene3D" id="3.40.50.2000">
    <property type="entry name" value="Glycogen Phosphorylase B"/>
    <property type="match status" value="2"/>
</dbReference>
<dbReference type="InterPro" id="IPR001296">
    <property type="entry name" value="Glyco_trans_1"/>
</dbReference>
<feature type="region of interest" description="Disordered" evidence="3">
    <location>
        <begin position="396"/>
        <end position="432"/>
    </location>
</feature>
<sequence length="432" mass="45994">MKIAMVSEHASPLAALGGVDAGGQNVHVAELSAALCRQGHEVTVYTRREEARAPHTVTTEQGYRVIRVPAGPAHPLPKDELLPHMGDFGAFLRAHWRHQRPDVVHAHFWMSGLAALRAARPATLPVVQTFHALGVVKRRHQGANDTSPANRVRLERLIATQTDRIIATCTDEIFELARMGVPRSRTSVIPCGVDLVQFTPDGPSAPRSAGHRMVSVGRLVPRKGFDTAITALTSLPGTELILVGGPDDGDVADDPEGRRLLALAAELGVRDRLHLLGQVPRTRMAPLLRSADVVVCTPWYEPFGITPLEAMACGVPVVATAVGGLIDTVVDGVTGRLVPPRAPAELADAVRELLATPAIGQSYGRAGRERVEARYSWDRIATETLHAYRRVAAATVRAQNESGPTDGRAGDSDGLATGSSSIDHGIPANGNG</sequence>
<dbReference type="Pfam" id="PF00534">
    <property type="entry name" value="Glycos_transf_1"/>
    <property type="match status" value="1"/>
</dbReference>
<dbReference type="AlphaFoldDB" id="A0A7X6L1K0"/>
<evidence type="ECO:0000256" key="3">
    <source>
        <dbReference type="SAM" id="MobiDB-lite"/>
    </source>
</evidence>
<organism evidence="6 7">
    <name type="scientific">Nocardia gamkensis</name>
    <dbReference type="NCBI Taxonomy" id="352869"/>
    <lineage>
        <taxon>Bacteria</taxon>
        <taxon>Bacillati</taxon>
        <taxon>Actinomycetota</taxon>
        <taxon>Actinomycetes</taxon>
        <taxon>Mycobacteriales</taxon>
        <taxon>Nocardiaceae</taxon>
        <taxon>Nocardia</taxon>
    </lineage>
</organism>
<protein>
    <submittedName>
        <fullName evidence="6">Glycosyltransferase family 1 protein</fullName>
    </submittedName>
</protein>
<gene>
    <name evidence="6" type="ORF">HGB38_08075</name>
</gene>
<comment type="caution">
    <text evidence="6">The sequence shown here is derived from an EMBL/GenBank/DDBJ whole genome shotgun (WGS) entry which is preliminary data.</text>
</comment>
<evidence type="ECO:0000313" key="6">
    <source>
        <dbReference type="EMBL" id="NKY26172.1"/>
    </source>
</evidence>
<dbReference type="PANTHER" id="PTHR12526:SF635">
    <property type="entry name" value="GLYCOSYL TRANSFERASE GROUP 1"/>
    <property type="match status" value="1"/>
</dbReference>
<dbReference type="SUPFAM" id="SSF53756">
    <property type="entry name" value="UDP-Glycosyltransferase/glycogen phosphorylase"/>
    <property type="match status" value="1"/>
</dbReference>
<feature type="domain" description="Glycosyltransferase subfamily 4-like N-terminal" evidence="5">
    <location>
        <begin position="22"/>
        <end position="195"/>
    </location>
</feature>
<keyword evidence="1" id="KW-0328">Glycosyltransferase</keyword>
<evidence type="ECO:0000256" key="1">
    <source>
        <dbReference type="ARBA" id="ARBA00022676"/>
    </source>
</evidence>
<evidence type="ECO:0000259" key="4">
    <source>
        <dbReference type="Pfam" id="PF00534"/>
    </source>
</evidence>
<keyword evidence="2 6" id="KW-0808">Transferase</keyword>
<name>A0A7X6L1K0_9NOCA</name>
<accession>A0A7X6L1K0</accession>
<dbReference type="GO" id="GO:0016757">
    <property type="term" value="F:glycosyltransferase activity"/>
    <property type="evidence" value="ECO:0007669"/>
    <property type="project" value="UniProtKB-KW"/>
</dbReference>
<dbReference type="Proteomes" id="UP000540698">
    <property type="component" value="Unassembled WGS sequence"/>
</dbReference>
<reference evidence="6 7" key="1">
    <citation type="submission" date="2020-04" db="EMBL/GenBank/DDBJ databases">
        <title>MicrobeNet Type strains.</title>
        <authorList>
            <person name="Nicholson A.C."/>
        </authorList>
    </citation>
    <scope>NUCLEOTIDE SEQUENCE [LARGE SCALE GENOMIC DNA]</scope>
    <source>
        <strain evidence="6 7">DSM 44956</strain>
    </source>
</reference>
<evidence type="ECO:0000256" key="2">
    <source>
        <dbReference type="ARBA" id="ARBA00022679"/>
    </source>
</evidence>
<feature type="domain" description="Glycosyl transferase family 1" evidence="4">
    <location>
        <begin position="213"/>
        <end position="369"/>
    </location>
</feature>
<dbReference type="Pfam" id="PF13439">
    <property type="entry name" value="Glyco_transf_4"/>
    <property type="match status" value="1"/>
</dbReference>
<dbReference type="PANTHER" id="PTHR12526">
    <property type="entry name" value="GLYCOSYLTRANSFERASE"/>
    <property type="match status" value="1"/>
</dbReference>
<proteinExistence type="predicted"/>
<keyword evidence="7" id="KW-1185">Reference proteome</keyword>
<dbReference type="EMBL" id="JAAXOS010000003">
    <property type="protein sequence ID" value="NKY26172.1"/>
    <property type="molecule type" value="Genomic_DNA"/>
</dbReference>
<dbReference type="RefSeq" id="WP_084498871.1">
    <property type="nucleotide sequence ID" value="NZ_JAAXOS010000003.1"/>
</dbReference>